<dbReference type="EMBL" id="CP104778">
    <property type="protein sequence ID" value="WPC21104.1"/>
    <property type="molecule type" value="Genomic_DNA"/>
</dbReference>
<dbReference type="Proteomes" id="UP001302696">
    <property type="component" value="Chromosome"/>
</dbReference>
<reference evidence="2" key="1">
    <citation type="submission" date="2024-06" db="EMBL/GenBank/DDBJ databases">
        <authorList>
            <person name="Chang H.C."/>
            <person name="Mun S.Y."/>
        </authorList>
    </citation>
    <scope>NUCLEOTIDE SEQUENCE [LARGE SCALE GENOMIC DNA]</scope>
    <source>
        <strain evidence="2">KT1</strain>
    </source>
</reference>
<gene>
    <name evidence="1" type="ORF">N6G96_07350</name>
</gene>
<protein>
    <submittedName>
        <fullName evidence="1">Uncharacterized protein</fullName>
    </submittedName>
</protein>
<name>A0ABZ0Q377_9LACO</name>
<accession>A0ABZ0Q377</accession>
<evidence type="ECO:0000313" key="2">
    <source>
        <dbReference type="Proteomes" id="UP001302696"/>
    </source>
</evidence>
<organism evidence="1 2">
    <name type="scientific">Pediococcus inopinatus</name>
    <dbReference type="NCBI Taxonomy" id="114090"/>
    <lineage>
        <taxon>Bacteria</taxon>
        <taxon>Bacillati</taxon>
        <taxon>Bacillota</taxon>
        <taxon>Bacilli</taxon>
        <taxon>Lactobacillales</taxon>
        <taxon>Lactobacillaceae</taxon>
        <taxon>Pediococcus</taxon>
    </lineage>
</organism>
<proteinExistence type="predicted"/>
<evidence type="ECO:0000313" key="1">
    <source>
        <dbReference type="EMBL" id="WPC21104.1"/>
    </source>
</evidence>
<dbReference type="RefSeq" id="WP_057773662.1">
    <property type="nucleotide sequence ID" value="NZ_CP019981.1"/>
</dbReference>
<sequence>MNVYPVEGTHGNWKAKTEHVFDLNDHVSFPKQIIAGHLVNPAGDGIVIGHHALSEDDPTIVDEIHTKKGNIRVFNRDCKLFKKEADIDS</sequence>
<keyword evidence="2" id="KW-1185">Reference proteome</keyword>